<dbReference type="SMART" id="SM00367">
    <property type="entry name" value="LRR_CC"/>
    <property type="match status" value="10"/>
</dbReference>
<dbReference type="InterPro" id="IPR001810">
    <property type="entry name" value="F-box_dom"/>
</dbReference>
<dbReference type="PANTHER" id="PTHR13318:SF95">
    <property type="entry name" value="F-BOX PROTEIN YLR352W"/>
    <property type="match status" value="1"/>
</dbReference>
<feature type="region of interest" description="Disordered" evidence="1">
    <location>
        <begin position="106"/>
        <end position="148"/>
    </location>
</feature>
<evidence type="ECO:0000259" key="2">
    <source>
        <dbReference type="Pfam" id="PF12937"/>
    </source>
</evidence>
<dbReference type="SUPFAM" id="SSF52047">
    <property type="entry name" value="RNI-like"/>
    <property type="match status" value="1"/>
</dbReference>
<evidence type="ECO:0000313" key="3">
    <source>
        <dbReference type="EMBL" id="EMD42296.1"/>
    </source>
</evidence>
<dbReference type="InterPro" id="IPR036047">
    <property type="entry name" value="F-box-like_dom_sf"/>
</dbReference>
<dbReference type="SUPFAM" id="SSF81383">
    <property type="entry name" value="F-box domain"/>
    <property type="match status" value="1"/>
</dbReference>
<dbReference type="OrthoDB" id="550575at2759"/>
<organism evidence="3 4">
    <name type="scientific">Ceriporiopsis subvermispora (strain B)</name>
    <name type="common">White-rot fungus</name>
    <name type="synonym">Gelatoporia subvermispora</name>
    <dbReference type="NCBI Taxonomy" id="914234"/>
    <lineage>
        <taxon>Eukaryota</taxon>
        <taxon>Fungi</taxon>
        <taxon>Dikarya</taxon>
        <taxon>Basidiomycota</taxon>
        <taxon>Agaricomycotina</taxon>
        <taxon>Agaricomycetes</taxon>
        <taxon>Polyporales</taxon>
        <taxon>Gelatoporiaceae</taxon>
        <taxon>Gelatoporia</taxon>
    </lineage>
</organism>
<feature type="region of interest" description="Disordered" evidence="1">
    <location>
        <begin position="199"/>
        <end position="231"/>
    </location>
</feature>
<dbReference type="Gene3D" id="3.80.10.10">
    <property type="entry name" value="Ribonuclease Inhibitor"/>
    <property type="match status" value="2"/>
</dbReference>
<dbReference type="InterPro" id="IPR032675">
    <property type="entry name" value="LRR_dom_sf"/>
</dbReference>
<protein>
    <recommendedName>
        <fullName evidence="2">F-box domain-containing protein</fullName>
    </recommendedName>
</protein>
<evidence type="ECO:0000256" key="1">
    <source>
        <dbReference type="SAM" id="MobiDB-lite"/>
    </source>
</evidence>
<name>M2RTL4_CERS8</name>
<feature type="non-terminal residue" evidence="3">
    <location>
        <position position="1"/>
    </location>
</feature>
<sequence>MSRTHDIDNEESLFQMDADESLRPNNYLAVSARRSQAVCACTLDVGGHISALHASPTWDQGLLPTVNMGCSSSADSKGKGVSQPVSIIPKISDDDQAMFSMSLGSSSTSLDVMRSPPPTSFPPTSVDSPAMLSPVRADSSDDDDNSDTAELHIGSAIAKGKAREQPPTLPPLSFLQTEFSYNALDWPALDLSSSIPGSSSLGSAYGSPDPAQGVPTVSSQGASPEPPDAPFAITRVPLRRRSLSALSVRSNRSLSALSMSKEKVKVSGPKAPGNLARKLLFSRKREGSTSTAGPSATLDVAYAERDTVVSGCADLGQTNCLIPWSRDLKLRTPPLATTILEVGTAYVDVDSIPMYYAGRSADNSLLRTKGRSYSSPLPLPSTALDLVPVTTADIFAPIPAVTPLTPNHFDDWLPRELRLHILAALVNIHDADHRRYIQDNTWSVLKATSSRNKWVGRDKGLRELFKLSRVSKAWQGLAYDGQLWTKLDLRSFPRLPTTTLLRLSRTAGAFIRELDLTGHADISSTALYDISLHLSIPRAASDDASCTNLTYIDLHGCTALTTRSLHYLLQRSPEVRTLRLKGLAAVTNATCEEVLANHCPNLVSLDLSRCSHLTGDGIKSLADAALARNEPLRLKELRLSGLKRVTDEMMAALGKVTPALEVLELSYSRHLHNSAIEAFVACEEKDAANFEVIQLTAREAGRDSTDTSKYWRRVTRLRHLNISSCSMLTDHACSHLAYAVPKLELLELAGIGENLRDDGLVRLLKTTPFIRKLDLEDASDITDNVLDAITPVPIITPPAKLATPTPPQPGHALEHLTISYAGDVTNEALMELVQNCPRLHVLEADNTRMSGTVVKEFVHLARARQLADARISAIDCRGVGEYSVKDLVGQVRPRLGWRGWGARKLGFLDARDEEGLGIGQDECDPLRVVLKTFYSWQTVDAVRAAREKKRKAAGRRSTNSSGSSEEAASTSVVRTRWWTPGGRRSGAVSPAIVDM</sequence>
<dbReference type="Pfam" id="PF12937">
    <property type="entry name" value="F-box-like"/>
    <property type="match status" value="1"/>
</dbReference>
<dbReference type="STRING" id="914234.M2RTL4"/>
<dbReference type="GO" id="GO:0031146">
    <property type="term" value="P:SCF-dependent proteasomal ubiquitin-dependent protein catabolic process"/>
    <property type="evidence" value="ECO:0007669"/>
    <property type="project" value="TreeGrafter"/>
</dbReference>
<dbReference type="EMBL" id="KB445791">
    <property type="protein sequence ID" value="EMD42296.1"/>
    <property type="molecule type" value="Genomic_DNA"/>
</dbReference>
<feature type="compositionally biased region" description="Low complexity" evidence="1">
    <location>
        <begin position="955"/>
        <end position="971"/>
    </location>
</feature>
<dbReference type="PANTHER" id="PTHR13318">
    <property type="entry name" value="PARTNER OF PAIRED, ISOFORM B-RELATED"/>
    <property type="match status" value="1"/>
</dbReference>
<proteinExistence type="predicted"/>
<keyword evidence="4" id="KW-1185">Reference proteome</keyword>
<dbReference type="Proteomes" id="UP000016930">
    <property type="component" value="Unassembled WGS sequence"/>
</dbReference>
<dbReference type="GO" id="GO:0019005">
    <property type="term" value="C:SCF ubiquitin ligase complex"/>
    <property type="evidence" value="ECO:0007669"/>
    <property type="project" value="TreeGrafter"/>
</dbReference>
<gene>
    <name evidence="3" type="ORF">CERSUDRAFT_79884</name>
</gene>
<accession>M2RTL4</accession>
<reference evidence="3 4" key="1">
    <citation type="journal article" date="2012" name="Proc. Natl. Acad. Sci. U.S.A.">
        <title>Comparative genomics of Ceriporiopsis subvermispora and Phanerochaete chrysosporium provide insight into selective ligninolysis.</title>
        <authorList>
            <person name="Fernandez-Fueyo E."/>
            <person name="Ruiz-Duenas F.J."/>
            <person name="Ferreira P."/>
            <person name="Floudas D."/>
            <person name="Hibbett D.S."/>
            <person name="Canessa P."/>
            <person name="Larrondo L.F."/>
            <person name="James T.Y."/>
            <person name="Seelenfreund D."/>
            <person name="Lobos S."/>
            <person name="Polanco R."/>
            <person name="Tello M."/>
            <person name="Honda Y."/>
            <person name="Watanabe T."/>
            <person name="Watanabe T."/>
            <person name="Ryu J.S."/>
            <person name="Kubicek C.P."/>
            <person name="Schmoll M."/>
            <person name="Gaskell J."/>
            <person name="Hammel K.E."/>
            <person name="St John F.J."/>
            <person name="Vanden Wymelenberg A."/>
            <person name="Sabat G."/>
            <person name="Splinter BonDurant S."/>
            <person name="Syed K."/>
            <person name="Yadav J.S."/>
            <person name="Doddapaneni H."/>
            <person name="Subramanian V."/>
            <person name="Lavin J.L."/>
            <person name="Oguiza J.A."/>
            <person name="Perez G."/>
            <person name="Pisabarro A.G."/>
            <person name="Ramirez L."/>
            <person name="Santoyo F."/>
            <person name="Master E."/>
            <person name="Coutinho P.M."/>
            <person name="Henrissat B."/>
            <person name="Lombard V."/>
            <person name="Magnuson J.K."/>
            <person name="Kuees U."/>
            <person name="Hori C."/>
            <person name="Igarashi K."/>
            <person name="Samejima M."/>
            <person name="Held B.W."/>
            <person name="Barry K.W."/>
            <person name="LaButti K.M."/>
            <person name="Lapidus A."/>
            <person name="Lindquist E.A."/>
            <person name="Lucas S.M."/>
            <person name="Riley R."/>
            <person name="Salamov A.A."/>
            <person name="Hoffmeister D."/>
            <person name="Schwenk D."/>
            <person name="Hadar Y."/>
            <person name="Yarden O."/>
            <person name="de Vries R.P."/>
            <person name="Wiebenga A."/>
            <person name="Stenlid J."/>
            <person name="Eastwood D."/>
            <person name="Grigoriev I.V."/>
            <person name="Berka R.M."/>
            <person name="Blanchette R.A."/>
            <person name="Kersten P."/>
            <person name="Martinez A.T."/>
            <person name="Vicuna R."/>
            <person name="Cullen D."/>
        </authorList>
    </citation>
    <scope>NUCLEOTIDE SEQUENCE [LARGE SCALE GENOMIC DNA]</scope>
    <source>
        <strain evidence="3 4">B</strain>
    </source>
</reference>
<dbReference type="InterPro" id="IPR006553">
    <property type="entry name" value="Leu-rich_rpt_Cys-con_subtyp"/>
</dbReference>
<dbReference type="AlphaFoldDB" id="M2RTL4"/>
<feature type="domain" description="F-box" evidence="2">
    <location>
        <begin position="413"/>
        <end position="490"/>
    </location>
</feature>
<evidence type="ECO:0000313" key="4">
    <source>
        <dbReference type="Proteomes" id="UP000016930"/>
    </source>
</evidence>
<dbReference type="HOGENOM" id="CLU_008641_0_0_1"/>
<feature type="region of interest" description="Disordered" evidence="1">
    <location>
        <begin position="948"/>
        <end position="972"/>
    </location>
</feature>